<evidence type="ECO:0000313" key="8">
    <source>
        <dbReference type="EMBL" id="PHT33439.1"/>
    </source>
</evidence>
<dbReference type="EMBL" id="MLFT02000011">
    <property type="protein sequence ID" value="PHT33439.1"/>
    <property type="molecule type" value="Genomic_DNA"/>
</dbReference>
<keyword evidence="3" id="KW-0813">Transport</keyword>
<sequence>MDLSKPISLPSQGRAKSVYTPPSTDPTSRITPRVFFVRRADMVELKAFLGLFGVVVNGCQIGILQLNVLKSIHWSVGAILLLFSDYITPKLKGSYEVDELKDKIGILLKPNLSDQVTSVDTDWLERHLGLHDSDCSSQPGPRFGS</sequence>
<feature type="region of interest" description="Disordered" evidence="7">
    <location>
        <begin position="1"/>
        <end position="26"/>
    </location>
</feature>
<protein>
    <submittedName>
        <fullName evidence="8">Uncharacterized protein</fullName>
    </submittedName>
</protein>
<gene>
    <name evidence="8" type="ORF">CQW23_25239</name>
</gene>
<dbReference type="STRING" id="33114.A0A2G2VKF9"/>
<reference evidence="8 9" key="1">
    <citation type="journal article" date="2017" name="Genome Biol.">
        <title>New reference genome sequences of hot pepper reveal the massive evolution of plant disease-resistance genes by retroduplication.</title>
        <authorList>
            <person name="Kim S."/>
            <person name="Park J."/>
            <person name="Yeom S.I."/>
            <person name="Kim Y.M."/>
            <person name="Seo E."/>
            <person name="Kim K.T."/>
            <person name="Kim M.S."/>
            <person name="Lee J.M."/>
            <person name="Cheong K."/>
            <person name="Shin H.S."/>
            <person name="Kim S.B."/>
            <person name="Han K."/>
            <person name="Lee J."/>
            <person name="Park M."/>
            <person name="Lee H.A."/>
            <person name="Lee H.Y."/>
            <person name="Lee Y."/>
            <person name="Oh S."/>
            <person name="Lee J.H."/>
            <person name="Choi E."/>
            <person name="Choi E."/>
            <person name="Lee S.E."/>
            <person name="Jeon J."/>
            <person name="Kim H."/>
            <person name="Choi G."/>
            <person name="Song H."/>
            <person name="Lee J."/>
            <person name="Lee S.C."/>
            <person name="Kwon J.K."/>
            <person name="Lee H.Y."/>
            <person name="Koo N."/>
            <person name="Hong Y."/>
            <person name="Kim R.W."/>
            <person name="Kang W.H."/>
            <person name="Huh J.H."/>
            <person name="Kang B.C."/>
            <person name="Yang T.J."/>
            <person name="Lee Y.H."/>
            <person name="Bennetzen J.L."/>
            <person name="Choi D."/>
        </authorList>
    </citation>
    <scope>NUCLEOTIDE SEQUENCE [LARGE SCALE GENOMIC DNA]</scope>
    <source>
        <strain evidence="9">cv. PBC81</strain>
    </source>
</reference>
<comment type="similarity">
    <text evidence="2">Belongs to the SLC35F solute transporter family.</text>
</comment>
<dbReference type="GO" id="GO:0016020">
    <property type="term" value="C:membrane"/>
    <property type="evidence" value="ECO:0007669"/>
    <property type="project" value="UniProtKB-SubCell"/>
</dbReference>
<evidence type="ECO:0000256" key="4">
    <source>
        <dbReference type="ARBA" id="ARBA00022692"/>
    </source>
</evidence>
<evidence type="ECO:0000256" key="7">
    <source>
        <dbReference type="SAM" id="MobiDB-lite"/>
    </source>
</evidence>
<dbReference type="GO" id="GO:0022857">
    <property type="term" value="F:transmembrane transporter activity"/>
    <property type="evidence" value="ECO:0007669"/>
    <property type="project" value="InterPro"/>
</dbReference>
<dbReference type="InterPro" id="IPR009262">
    <property type="entry name" value="SLC35_F1/F2/F6"/>
</dbReference>
<dbReference type="OrthoDB" id="429955at2759"/>
<keyword evidence="4" id="KW-0812">Transmembrane</keyword>
<reference evidence="9" key="2">
    <citation type="journal article" date="2017" name="J. Anim. Genet.">
        <title>Multiple reference genome sequences of hot pepper reveal the massive evolution of plant disease resistance genes by retroduplication.</title>
        <authorList>
            <person name="Kim S."/>
            <person name="Park J."/>
            <person name="Yeom S.-I."/>
            <person name="Kim Y.-M."/>
            <person name="Seo E."/>
            <person name="Kim K.-T."/>
            <person name="Kim M.-S."/>
            <person name="Lee J.M."/>
            <person name="Cheong K."/>
            <person name="Shin H.-S."/>
            <person name="Kim S.-B."/>
            <person name="Han K."/>
            <person name="Lee J."/>
            <person name="Park M."/>
            <person name="Lee H.-A."/>
            <person name="Lee H.-Y."/>
            <person name="Lee Y."/>
            <person name="Oh S."/>
            <person name="Lee J.H."/>
            <person name="Choi E."/>
            <person name="Choi E."/>
            <person name="Lee S.E."/>
            <person name="Jeon J."/>
            <person name="Kim H."/>
            <person name="Choi G."/>
            <person name="Song H."/>
            <person name="Lee J."/>
            <person name="Lee S.-C."/>
            <person name="Kwon J.-K."/>
            <person name="Lee H.-Y."/>
            <person name="Koo N."/>
            <person name="Hong Y."/>
            <person name="Kim R.W."/>
            <person name="Kang W.-H."/>
            <person name="Huh J.H."/>
            <person name="Kang B.-C."/>
            <person name="Yang T.-J."/>
            <person name="Lee Y.-H."/>
            <person name="Bennetzen J.L."/>
            <person name="Choi D."/>
        </authorList>
    </citation>
    <scope>NUCLEOTIDE SEQUENCE [LARGE SCALE GENOMIC DNA]</scope>
    <source>
        <strain evidence="9">cv. PBC81</strain>
    </source>
</reference>
<evidence type="ECO:0000256" key="5">
    <source>
        <dbReference type="ARBA" id="ARBA00022989"/>
    </source>
</evidence>
<evidence type="ECO:0000256" key="1">
    <source>
        <dbReference type="ARBA" id="ARBA00004141"/>
    </source>
</evidence>
<evidence type="ECO:0000256" key="2">
    <source>
        <dbReference type="ARBA" id="ARBA00007863"/>
    </source>
</evidence>
<name>A0A2G2VKF9_CAPBA</name>
<accession>A0A2G2VKF9</accession>
<keyword evidence="5" id="KW-1133">Transmembrane helix</keyword>
<dbReference type="Proteomes" id="UP000224567">
    <property type="component" value="Unassembled WGS sequence"/>
</dbReference>
<dbReference type="AlphaFoldDB" id="A0A2G2VKF9"/>
<proteinExistence type="inferred from homology"/>
<keyword evidence="9" id="KW-1185">Reference proteome</keyword>
<comment type="subcellular location">
    <subcellularLocation>
        <location evidence="1">Membrane</location>
        <topology evidence="1">Multi-pass membrane protein</topology>
    </subcellularLocation>
</comment>
<comment type="caution">
    <text evidence="8">The sequence shown here is derived from an EMBL/GenBank/DDBJ whole genome shotgun (WGS) entry which is preliminary data.</text>
</comment>
<dbReference type="Pfam" id="PF06027">
    <property type="entry name" value="SLC35F"/>
    <property type="match status" value="1"/>
</dbReference>
<organism evidence="8 9">
    <name type="scientific">Capsicum baccatum</name>
    <name type="common">Peruvian pepper</name>
    <dbReference type="NCBI Taxonomy" id="33114"/>
    <lineage>
        <taxon>Eukaryota</taxon>
        <taxon>Viridiplantae</taxon>
        <taxon>Streptophyta</taxon>
        <taxon>Embryophyta</taxon>
        <taxon>Tracheophyta</taxon>
        <taxon>Spermatophyta</taxon>
        <taxon>Magnoliopsida</taxon>
        <taxon>eudicotyledons</taxon>
        <taxon>Gunneridae</taxon>
        <taxon>Pentapetalae</taxon>
        <taxon>asterids</taxon>
        <taxon>lamiids</taxon>
        <taxon>Solanales</taxon>
        <taxon>Solanaceae</taxon>
        <taxon>Solanoideae</taxon>
        <taxon>Capsiceae</taxon>
        <taxon>Capsicum</taxon>
    </lineage>
</organism>
<evidence type="ECO:0000313" key="9">
    <source>
        <dbReference type="Proteomes" id="UP000224567"/>
    </source>
</evidence>
<evidence type="ECO:0000256" key="6">
    <source>
        <dbReference type="ARBA" id="ARBA00023136"/>
    </source>
</evidence>
<keyword evidence="6" id="KW-0472">Membrane</keyword>
<evidence type="ECO:0000256" key="3">
    <source>
        <dbReference type="ARBA" id="ARBA00022448"/>
    </source>
</evidence>